<proteinExistence type="predicted"/>
<accession>A0A7W6FLF2</accession>
<reference evidence="1 2" key="1">
    <citation type="submission" date="2020-08" db="EMBL/GenBank/DDBJ databases">
        <title>Genomic Encyclopedia of Type Strains, Phase IV (KMG-IV): sequencing the most valuable type-strain genomes for metagenomic binning, comparative biology and taxonomic classification.</title>
        <authorList>
            <person name="Goeker M."/>
        </authorList>
    </citation>
    <scope>NUCLEOTIDE SEQUENCE [LARGE SCALE GENOMIC DNA]</scope>
    <source>
        <strain evidence="1 2">DSM 19331</strain>
    </source>
</reference>
<evidence type="ECO:0000313" key="1">
    <source>
        <dbReference type="EMBL" id="MBB3917436.1"/>
    </source>
</evidence>
<sequence>MRGHAVVAGGNCLAGMLASTKLYRRLRVSQYI</sequence>
<gene>
    <name evidence="1" type="ORF">GGQ65_004753</name>
</gene>
<evidence type="ECO:0000313" key="2">
    <source>
        <dbReference type="Proteomes" id="UP000545490"/>
    </source>
</evidence>
<name>A0A7W6FLF2_9HYPH</name>
<organism evidence="1 2">
    <name type="scientific">Rhizobium fabae</name>
    <dbReference type="NCBI Taxonomy" id="573179"/>
    <lineage>
        <taxon>Bacteria</taxon>
        <taxon>Pseudomonadati</taxon>
        <taxon>Pseudomonadota</taxon>
        <taxon>Alphaproteobacteria</taxon>
        <taxon>Hyphomicrobiales</taxon>
        <taxon>Rhizobiaceae</taxon>
        <taxon>Rhizobium/Agrobacterium group</taxon>
        <taxon>Rhizobium</taxon>
    </lineage>
</organism>
<dbReference type="AlphaFoldDB" id="A0A7W6FLF2"/>
<dbReference type="Proteomes" id="UP000545490">
    <property type="component" value="Unassembled WGS sequence"/>
</dbReference>
<dbReference type="EMBL" id="JACIDG010000013">
    <property type="protein sequence ID" value="MBB3917436.1"/>
    <property type="molecule type" value="Genomic_DNA"/>
</dbReference>
<comment type="caution">
    <text evidence="1">The sequence shown here is derived from an EMBL/GenBank/DDBJ whole genome shotgun (WGS) entry which is preliminary data.</text>
</comment>
<protein>
    <submittedName>
        <fullName evidence="1">Uncharacterized protein</fullName>
    </submittedName>
</protein>